<gene>
    <name evidence="5" type="ORF">CLV46_2065</name>
</gene>
<comment type="caution">
    <text evidence="5">The sequence shown here is derived from an EMBL/GenBank/DDBJ whole genome shotgun (WGS) entry which is preliminary data.</text>
</comment>
<keyword evidence="1 4" id="KW-0732">Signal</keyword>
<dbReference type="Gene3D" id="3.40.50.1820">
    <property type="entry name" value="alpha/beta hydrolase"/>
    <property type="match status" value="1"/>
</dbReference>
<sequence length="317" mass="33190">MRRPGARRRAAALSAAITTAALLLVGCTPPGAARTETVHLTVDGIERSARVTSPAADDADRLPVVIALHGAGQNAARFDELTRFPDAVAERRFVLVTPSGTGANGLTLGWNAGACCQAAEGDVDDIAFLEDLVARVARDHPIDSERVYLAGFSNGGMLAYRAACERGERIAAIAVVAGSQVVDECPAPSAMAVYAMHGTADPTVPYDGGEPVRPPYPGAPLWENRSVAESLGFWAERDLCAGAPAATVDGPVTRQVWPGCRIVLDTVRGGEHTWFGAPGSREAGREPAGTPSATARILDFFELDPADPRSGTDPRVE</sequence>
<evidence type="ECO:0000313" key="6">
    <source>
        <dbReference type="Proteomes" id="UP000228758"/>
    </source>
</evidence>
<evidence type="ECO:0000256" key="1">
    <source>
        <dbReference type="ARBA" id="ARBA00022729"/>
    </source>
</evidence>
<dbReference type="SUPFAM" id="SSF53474">
    <property type="entry name" value="alpha/beta-Hydrolases"/>
    <property type="match status" value="1"/>
</dbReference>
<keyword evidence="2" id="KW-0378">Hydrolase</keyword>
<reference evidence="5 6" key="1">
    <citation type="submission" date="2017-11" db="EMBL/GenBank/DDBJ databases">
        <title>Genomic Encyclopedia of Archaeal and Bacterial Type Strains, Phase II (KMG-II): From Individual Species to Whole Genera.</title>
        <authorList>
            <person name="Goeker M."/>
        </authorList>
    </citation>
    <scope>NUCLEOTIDE SEQUENCE [LARGE SCALE GENOMIC DNA]</scope>
    <source>
        <strain evidence="5 6">DSM 27393</strain>
    </source>
</reference>
<dbReference type="Proteomes" id="UP000228758">
    <property type="component" value="Unassembled WGS sequence"/>
</dbReference>
<dbReference type="Pfam" id="PF10503">
    <property type="entry name" value="Esterase_PHB"/>
    <property type="match status" value="1"/>
</dbReference>
<evidence type="ECO:0000256" key="4">
    <source>
        <dbReference type="SAM" id="SignalP"/>
    </source>
</evidence>
<evidence type="ECO:0000256" key="3">
    <source>
        <dbReference type="SAM" id="MobiDB-lite"/>
    </source>
</evidence>
<dbReference type="AlphaFoldDB" id="A0A2M9CKR2"/>
<dbReference type="PANTHER" id="PTHR43037:SF1">
    <property type="entry name" value="BLL1128 PROTEIN"/>
    <property type="match status" value="1"/>
</dbReference>
<feature type="chain" id="PRO_5014967809" evidence="4">
    <location>
        <begin position="33"/>
        <end position="317"/>
    </location>
</feature>
<dbReference type="InterPro" id="IPR029058">
    <property type="entry name" value="AB_hydrolase_fold"/>
</dbReference>
<feature type="signal peptide" evidence="4">
    <location>
        <begin position="1"/>
        <end position="32"/>
    </location>
</feature>
<dbReference type="GO" id="GO:0016787">
    <property type="term" value="F:hydrolase activity"/>
    <property type="evidence" value="ECO:0007669"/>
    <property type="project" value="UniProtKB-KW"/>
</dbReference>
<dbReference type="GO" id="GO:0005576">
    <property type="term" value="C:extracellular region"/>
    <property type="evidence" value="ECO:0007669"/>
    <property type="project" value="InterPro"/>
</dbReference>
<dbReference type="OrthoDB" id="9767239at2"/>
<dbReference type="InterPro" id="IPR010126">
    <property type="entry name" value="Esterase_phb"/>
</dbReference>
<dbReference type="InterPro" id="IPR050955">
    <property type="entry name" value="Plant_Biomass_Hydrol_Est"/>
</dbReference>
<dbReference type="PROSITE" id="PS51257">
    <property type="entry name" value="PROKAR_LIPOPROTEIN"/>
    <property type="match status" value="1"/>
</dbReference>
<dbReference type="PANTHER" id="PTHR43037">
    <property type="entry name" value="UNNAMED PRODUCT-RELATED"/>
    <property type="match status" value="1"/>
</dbReference>
<dbReference type="RefSeq" id="WP_100364677.1">
    <property type="nucleotide sequence ID" value="NZ_PGFF01000001.1"/>
</dbReference>
<organism evidence="5 6">
    <name type="scientific">Diaminobutyricimonas aerilata</name>
    <dbReference type="NCBI Taxonomy" id="1162967"/>
    <lineage>
        <taxon>Bacteria</taxon>
        <taxon>Bacillati</taxon>
        <taxon>Actinomycetota</taxon>
        <taxon>Actinomycetes</taxon>
        <taxon>Micrococcales</taxon>
        <taxon>Microbacteriaceae</taxon>
        <taxon>Diaminobutyricimonas</taxon>
    </lineage>
</organism>
<evidence type="ECO:0000313" key="5">
    <source>
        <dbReference type="EMBL" id="PJJ72493.1"/>
    </source>
</evidence>
<feature type="region of interest" description="Disordered" evidence="3">
    <location>
        <begin position="275"/>
        <end position="294"/>
    </location>
</feature>
<keyword evidence="6" id="KW-1185">Reference proteome</keyword>
<evidence type="ECO:0000256" key="2">
    <source>
        <dbReference type="ARBA" id="ARBA00022801"/>
    </source>
</evidence>
<dbReference type="EMBL" id="PGFF01000001">
    <property type="protein sequence ID" value="PJJ72493.1"/>
    <property type="molecule type" value="Genomic_DNA"/>
</dbReference>
<protein>
    <submittedName>
        <fullName evidence="5">Polyhydroxybutyrate depolymerase</fullName>
    </submittedName>
</protein>
<name>A0A2M9CKR2_9MICO</name>
<accession>A0A2M9CKR2</accession>
<proteinExistence type="predicted"/>